<evidence type="ECO:0000313" key="2">
    <source>
        <dbReference type="Proteomes" id="UP000322234"/>
    </source>
</evidence>
<dbReference type="Proteomes" id="UP000322234">
    <property type="component" value="Unassembled WGS sequence"/>
</dbReference>
<dbReference type="AlphaFoldDB" id="A0A6B0RX37"/>
<keyword evidence="2" id="KW-1185">Reference proteome</keyword>
<accession>A0A6B0RX37</accession>
<evidence type="ECO:0000313" key="1">
    <source>
        <dbReference type="EMBL" id="MXQ93337.1"/>
    </source>
</evidence>
<reference evidence="1" key="1">
    <citation type="submission" date="2019-10" db="EMBL/GenBank/DDBJ databases">
        <title>The sequence and de novo assembly of the wild yak genome.</title>
        <authorList>
            <person name="Liu Y."/>
        </authorList>
    </citation>
    <scope>NUCLEOTIDE SEQUENCE [LARGE SCALE GENOMIC DNA]</scope>
    <source>
        <strain evidence="1">WY2019</strain>
    </source>
</reference>
<gene>
    <name evidence="1" type="ORF">E5288_WYG008057</name>
</gene>
<sequence>MTEIKMDVTFHDSPKESGSVWKDNGRKLILQMPYTPDGFLLLPFSIGSSNETITRRAYSITTSQRKREQVRGKVCLHATHSEDINIIPMVNCGIIGIIYRNTFPLVKHSRISVCLEGWMFVAHEGCDYKEINGLNANSQVSPRFLGEQTCMERNSDRRGGGSTTMKLRIKPPLSSFQFCQCPSVKSRCPAQFLDQGSDHKTELKKQYISRMIFLLLNSKSTLLATFRIVGTHPAGWLQAITT</sequence>
<dbReference type="EMBL" id="VBQZ03000092">
    <property type="protein sequence ID" value="MXQ93337.1"/>
    <property type="molecule type" value="Genomic_DNA"/>
</dbReference>
<comment type="caution">
    <text evidence="1">The sequence shown here is derived from an EMBL/GenBank/DDBJ whole genome shotgun (WGS) entry which is preliminary data.</text>
</comment>
<protein>
    <submittedName>
        <fullName evidence="1">Uncharacterized protein</fullName>
    </submittedName>
</protein>
<name>A0A6B0RX37_9CETA</name>
<proteinExistence type="predicted"/>
<organism evidence="1 2">
    <name type="scientific">Bos mutus</name>
    <name type="common">wild yak</name>
    <dbReference type="NCBI Taxonomy" id="72004"/>
    <lineage>
        <taxon>Eukaryota</taxon>
        <taxon>Metazoa</taxon>
        <taxon>Chordata</taxon>
        <taxon>Craniata</taxon>
        <taxon>Vertebrata</taxon>
        <taxon>Euteleostomi</taxon>
        <taxon>Mammalia</taxon>
        <taxon>Eutheria</taxon>
        <taxon>Laurasiatheria</taxon>
        <taxon>Artiodactyla</taxon>
        <taxon>Ruminantia</taxon>
        <taxon>Pecora</taxon>
        <taxon>Bovidae</taxon>
        <taxon>Bovinae</taxon>
        <taxon>Bos</taxon>
    </lineage>
</organism>